<comment type="similarity">
    <text evidence="2">Belongs to the oxygen-dependent FAD-linked oxidoreductase family.</text>
</comment>
<dbReference type="PANTHER" id="PTHR42973">
    <property type="entry name" value="BINDING OXIDOREDUCTASE, PUTATIVE (AFU_ORTHOLOGUE AFUA_1G17690)-RELATED"/>
    <property type="match status" value="1"/>
</dbReference>
<dbReference type="InterPro" id="IPR006094">
    <property type="entry name" value="Oxid_FAD_bind_N"/>
</dbReference>
<accession>A0AA38LTM9</accession>
<proteinExistence type="inferred from homology"/>
<dbReference type="GO" id="GO:0016491">
    <property type="term" value="F:oxidoreductase activity"/>
    <property type="evidence" value="ECO:0007669"/>
    <property type="project" value="UniProtKB-KW"/>
</dbReference>
<keyword evidence="4" id="KW-0274">FAD</keyword>
<dbReference type="Proteomes" id="UP001164286">
    <property type="component" value="Unassembled WGS sequence"/>
</dbReference>
<sequence length="772" mass="82912">MAPQTTRPGSPVRLPPEDTRPNKIVNPNGPKYPYKIDPLPDGLQTYEEVVRDLRRLLGKEPGYFLVHGRDDEGYDVSTSIFNGAIVSAATAVVKPTNARQVSKTIRYCREHDLHLSVKAGGTGVHGQSIAGHIILDLALMTEITVSLPTPSAITLHESFSQLQLAPQRTSPKATAPVYLYKRNTGADDLSYSAELSQILSRDGSSGSGSSSGRSRSQGDSSTPPTSFESHNPYGGGRAKPQDVPRPIISTQSGSIFQYSGSASSLPSGSRTTYINPSPVTSTTFGFAPSPQSYSTPAFNPSTFDPTFGQPYTNCNPNPPTHTIVTFGAGTHSKLLDSTTARSPYGAFYVPTSAFPVGAGQFLLGGFGFLGRQHGLAMDNVVEAEVVLADGRIVWVGENGMASGEWAKGEDPEEFWWGLRGAGPALGVVTRYRAKAYYIPSVYAGNYIYVFDKATTPSLLRHVRDCIKGAPRALYANIIMTAGPPGAPAIVVIQMCYEGPRSEGDLYIQAIGSWEGGRPLFQDFSERSFERQQLAVEEVLKGGHGKKWYIKSDMIESLTDEGIDGTCARFDSVPDGCTWLCEFTGNGAVGDVADSCYPQSHRKAMFTVAALHQWAHDEPPALDTKCVVTAEAWINEVMRPVSVGGPLPCFLQSSTPEDVKPVYGKSYPRLLALKTKMDPEGFFCHSMFPRPHAPDEWGQLPPLTQARMRRAHAETERLRGKGKAGGSGGGRGGPGEGDGEGGEGDGKQGEEAGSEEDKMEVELKGTEVVAEAS</sequence>
<dbReference type="PANTHER" id="PTHR42973:SF39">
    <property type="entry name" value="FAD-BINDING PCMH-TYPE DOMAIN-CONTAINING PROTEIN"/>
    <property type="match status" value="1"/>
</dbReference>
<keyword evidence="3" id="KW-0285">Flavoprotein</keyword>
<reference evidence="8" key="1">
    <citation type="journal article" date="2022" name="G3 (Bethesda)">
        <title>High quality genome of the basidiomycete yeast Dioszegia hungarica PDD-24b-2 isolated from cloud water.</title>
        <authorList>
            <person name="Jarrige D."/>
            <person name="Haridas S."/>
            <person name="Bleykasten-Grosshans C."/>
            <person name="Joly M."/>
            <person name="Nadalig T."/>
            <person name="Sancelme M."/>
            <person name="Vuilleumier S."/>
            <person name="Grigoriev I.V."/>
            <person name="Amato P."/>
            <person name="Bringel F."/>
        </authorList>
    </citation>
    <scope>NUCLEOTIDE SEQUENCE</scope>
    <source>
        <strain evidence="8">PDD-24b-2</strain>
    </source>
</reference>
<feature type="compositionally biased region" description="Low complexity" evidence="6">
    <location>
        <begin position="200"/>
        <end position="221"/>
    </location>
</feature>
<dbReference type="GO" id="GO:0071949">
    <property type="term" value="F:FAD binding"/>
    <property type="evidence" value="ECO:0007669"/>
    <property type="project" value="InterPro"/>
</dbReference>
<evidence type="ECO:0000256" key="3">
    <source>
        <dbReference type="ARBA" id="ARBA00022630"/>
    </source>
</evidence>
<dbReference type="Gene3D" id="3.40.462.20">
    <property type="match status" value="1"/>
</dbReference>
<comment type="caution">
    <text evidence="8">The sequence shown here is derived from an EMBL/GenBank/DDBJ whole genome shotgun (WGS) entry which is preliminary data.</text>
</comment>
<protein>
    <recommendedName>
        <fullName evidence="7">FAD-binding PCMH-type domain-containing protein</fullName>
    </recommendedName>
</protein>
<feature type="domain" description="FAD-binding PCMH-type" evidence="7">
    <location>
        <begin position="236"/>
        <end position="438"/>
    </location>
</feature>
<feature type="region of interest" description="Disordered" evidence="6">
    <location>
        <begin position="1"/>
        <end position="31"/>
    </location>
</feature>
<dbReference type="InterPro" id="IPR016167">
    <property type="entry name" value="FAD-bd_PCMH_sub1"/>
</dbReference>
<dbReference type="RefSeq" id="XP_052944742.1">
    <property type="nucleotide sequence ID" value="XM_053085663.1"/>
</dbReference>
<dbReference type="InterPro" id="IPR016169">
    <property type="entry name" value="FAD-bd_PCMH_sub2"/>
</dbReference>
<feature type="region of interest" description="Disordered" evidence="6">
    <location>
        <begin position="200"/>
        <end position="248"/>
    </location>
</feature>
<gene>
    <name evidence="8" type="ORF">MKK02DRAFT_16649</name>
</gene>
<dbReference type="InterPro" id="IPR016166">
    <property type="entry name" value="FAD-bd_PCMH"/>
</dbReference>
<feature type="compositionally biased region" description="Gly residues" evidence="6">
    <location>
        <begin position="722"/>
        <end position="735"/>
    </location>
</feature>
<dbReference type="EMBL" id="JAKWFO010000006">
    <property type="protein sequence ID" value="KAI9634965.1"/>
    <property type="molecule type" value="Genomic_DNA"/>
</dbReference>
<evidence type="ECO:0000313" key="8">
    <source>
        <dbReference type="EMBL" id="KAI9634965.1"/>
    </source>
</evidence>
<dbReference type="PROSITE" id="PS51387">
    <property type="entry name" value="FAD_PCMH"/>
    <property type="match status" value="1"/>
</dbReference>
<dbReference type="InterPro" id="IPR036318">
    <property type="entry name" value="FAD-bd_PCMH-like_sf"/>
</dbReference>
<dbReference type="GeneID" id="77724864"/>
<evidence type="ECO:0000313" key="9">
    <source>
        <dbReference type="Proteomes" id="UP001164286"/>
    </source>
</evidence>
<organism evidence="8 9">
    <name type="scientific">Dioszegia hungarica</name>
    <dbReference type="NCBI Taxonomy" id="4972"/>
    <lineage>
        <taxon>Eukaryota</taxon>
        <taxon>Fungi</taxon>
        <taxon>Dikarya</taxon>
        <taxon>Basidiomycota</taxon>
        <taxon>Agaricomycotina</taxon>
        <taxon>Tremellomycetes</taxon>
        <taxon>Tremellales</taxon>
        <taxon>Bulleribasidiaceae</taxon>
        <taxon>Dioszegia</taxon>
    </lineage>
</organism>
<evidence type="ECO:0000256" key="1">
    <source>
        <dbReference type="ARBA" id="ARBA00001974"/>
    </source>
</evidence>
<dbReference type="Gene3D" id="3.30.465.10">
    <property type="match status" value="1"/>
</dbReference>
<evidence type="ECO:0000256" key="6">
    <source>
        <dbReference type="SAM" id="MobiDB-lite"/>
    </source>
</evidence>
<comment type="cofactor">
    <cofactor evidence="1">
        <name>FAD</name>
        <dbReference type="ChEBI" id="CHEBI:57692"/>
    </cofactor>
</comment>
<evidence type="ECO:0000259" key="7">
    <source>
        <dbReference type="PROSITE" id="PS51387"/>
    </source>
</evidence>
<dbReference type="InterPro" id="IPR050416">
    <property type="entry name" value="FAD-linked_Oxidoreductase"/>
</dbReference>
<dbReference type="SUPFAM" id="SSF56176">
    <property type="entry name" value="FAD-binding/transporter-associated domain-like"/>
    <property type="match status" value="2"/>
</dbReference>
<evidence type="ECO:0000256" key="4">
    <source>
        <dbReference type="ARBA" id="ARBA00022827"/>
    </source>
</evidence>
<evidence type="ECO:0000256" key="2">
    <source>
        <dbReference type="ARBA" id="ARBA00005466"/>
    </source>
</evidence>
<feature type="region of interest" description="Disordered" evidence="6">
    <location>
        <begin position="707"/>
        <end position="772"/>
    </location>
</feature>
<dbReference type="Gene3D" id="3.30.43.10">
    <property type="entry name" value="Uridine Diphospho-n-acetylenolpyruvylglucosamine Reductase, domain 2"/>
    <property type="match status" value="1"/>
</dbReference>
<dbReference type="AlphaFoldDB" id="A0AA38LTM9"/>
<keyword evidence="9" id="KW-1185">Reference proteome</keyword>
<dbReference type="Pfam" id="PF01565">
    <property type="entry name" value="FAD_binding_4"/>
    <property type="match status" value="1"/>
</dbReference>
<evidence type="ECO:0000256" key="5">
    <source>
        <dbReference type="ARBA" id="ARBA00023002"/>
    </source>
</evidence>
<name>A0AA38LTM9_9TREE</name>
<keyword evidence="5" id="KW-0560">Oxidoreductase</keyword>